<dbReference type="Gene3D" id="3.40.50.300">
    <property type="entry name" value="P-loop containing nucleotide triphosphate hydrolases"/>
    <property type="match status" value="1"/>
</dbReference>
<dbReference type="Pfam" id="PF17874">
    <property type="entry name" value="TPR_MalT"/>
    <property type="match status" value="1"/>
</dbReference>
<evidence type="ECO:0000259" key="4">
    <source>
        <dbReference type="PROSITE" id="PS50043"/>
    </source>
</evidence>
<dbReference type="Pfam" id="PF00196">
    <property type="entry name" value="GerE"/>
    <property type="match status" value="1"/>
</dbReference>
<dbReference type="PROSITE" id="PS50043">
    <property type="entry name" value="HTH_LUXR_2"/>
    <property type="match status" value="1"/>
</dbReference>
<dbReference type="CDD" id="cd06170">
    <property type="entry name" value="LuxR_C_like"/>
    <property type="match status" value="1"/>
</dbReference>
<dbReference type="SUPFAM" id="SSF52540">
    <property type="entry name" value="P-loop containing nucleoside triphosphate hydrolases"/>
    <property type="match status" value="1"/>
</dbReference>
<name>A0A4R3HTX6_9GAMM</name>
<dbReference type="InterPro" id="IPR027417">
    <property type="entry name" value="P-loop_NTPase"/>
</dbReference>
<sequence>MSSEAVKSQFLVPSKTSVPHTPANAVSRNRVDAAFVAACQQPLVVVSAGAGFGKTTAVLKGFESLKQQDNEARLCWLSLDPEDSDEKTFAAYFITAISKQVPLSEALMYSARPDRSHRLKPLFGQLLYELDRIQHKLVIILDDYHLIETEEIHSALAYLAKHLPPHVSLVLTTRCEMPSSMMSLRLKGLVADISAEQLSFQLPEAQDFFSQAAHAFQLEEDEVVQLLDHVEGWVVGLQLIVLGLQSQPSFEELKARLLQKNLNVVDYFESEIFDALPDDVQRFLLSTSIVKRFNVEVAAEITDGINVHEVIDFLQRQNLFIVQFNEPHQWYRYHHLLREFLLHKLRLQTGGDMAELYQRASNAFLKIGYIVGAVNHAINSQNQQQIIRILEQYGDELLHQAHYGLLKRCLTELSDEVIASNPQITLVFGWVESIFGDASKVEPVVRMAEQKIADSDDTLMQAEFETVRSQACFSLAELNAAEQAAKRALTLYPQDHIRRQSALLTLANVKFTQGRMTEALPIFEESELLSRQEANHDAVLWSLYQQSQIWKQRCQFTQAAELTKAVQDYAAQHNLNSGFNLFFSLFAQAEVALETYRLREAKQLINEVGKLCQSWSKPWSRHLYGWLLRAEMIKGKPTVARDLAERHKSILAFPDFSDQLFPYSEEIQLLYWWQCDEKKKIASWLKATPEIDSCQSTGDFVSLRAQIYGHLALNNFTTAESKLQQALALLEAQGKDAYQLEQIRYRLIAIILLIKTDNEPQALADFVALLPLLQETGVVASVLLLRQWLMPLVKKIDAATLPEGQVRYLEQLLILYKQRSRTSRRGEDEVPDSISVLGVSKKEWRVLQCIIQGKSNEETARTMFVAVSTVKTHINNLYKKLSVANRKQAIELGQKLLNEPEEGPIS</sequence>
<dbReference type="SUPFAM" id="SSF46894">
    <property type="entry name" value="C-terminal effector domain of the bipartite response regulators"/>
    <property type="match status" value="1"/>
</dbReference>
<dbReference type="PANTHER" id="PTHR44688:SF16">
    <property type="entry name" value="DNA-BINDING TRANSCRIPTIONAL ACTIVATOR DEVR_DOSR"/>
    <property type="match status" value="1"/>
</dbReference>
<dbReference type="EMBL" id="SLZR01000027">
    <property type="protein sequence ID" value="TCS36144.1"/>
    <property type="molecule type" value="Genomic_DNA"/>
</dbReference>
<feature type="domain" description="HTH luxR-type" evidence="4">
    <location>
        <begin position="832"/>
        <end position="897"/>
    </location>
</feature>
<dbReference type="PRINTS" id="PR00038">
    <property type="entry name" value="HTHLUXR"/>
</dbReference>
<dbReference type="Proteomes" id="UP000295793">
    <property type="component" value="Unassembled WGS sequence"/>
</dbReference>
<dbReference type="OrthoDB" id="1123107at2"/>
<dbReference type="InterPro" id="IPR011990">
    <property type="entry name" value="TPR-like_helical_dom_sf"/>
</dbReference>
<dbReference type="InterPro" id="IPR041617">
    <property type="entry name" value="TPR_MalT"/>
</dbReference>
<dbReference type="InterPro" id="IPR036388">
    <property type="entry name" value="WH-like_DNA-bd_sf"/>
</dbReference>
<dbReference type="Pfam" id="PF25873">
    <property type="entry name" value="WHD_MalT"/>
    <property type="match status" value="1"/>
</dbReference>
<accession>A0A4R3HTX6</accession>
<evidence type="ECO:0000256" key="1">
    <source>
        <dbReference type="ARBA" id="ARBA00023015"/>
    </source>
</evidence>
<dbReference type="SMART" id="SM00421">
    <property type="entry name" value="HTH_LUXR"/>
    <property type="match status" value="1"/>
</dbReference>
<organism evidence="5 6">
    <name type="scientific">Reinekea marinisedimentorum</name>
    <dbReference type="NCBI Taxonomy" id="230495"/>
    <lineage>
        <taxon>Bacteria</taxon>
        <taxon>Pseudomonadati</taxon>
        <taxon>Pseudomonadota</taxon>
        <taxon>Gammaproteobacteria</taxon>
        <taxon>Oceanospirillales</taxon>
        <taxon>Saccharospirillaceae</taxon>
        <taxon>Reinekea</taxon>
    </lineage>
</organism>
<keyword evidence="1" id="KW-0805">Transcription regulation</keyword>
<keyword evidence="6" id="KW-1185">Reference proteome</keyword>
<dbReference type="GO" id="GO:0003677">
    <property type="term" value="F:DNA binding"/>
    <property type="evidence" value="ECO:0007669"/>
    <property type="project" value="UniProtKB-KW"/>
</dbReference>
<dbReference type="Gene3D" id="1.25.40.10">
    <property type="entry name" value="Tetratricopeptide repeat domain"/>
    <property type="match status" value="1"/>
</dbReference>
<dbReference type="AlphaFoldDB" id="A0A4R3HTX6"/>
<comment type="caution">
    <text evidence="5">The sequence shown here is derived from an EMBL/GenBank/DDBJ whole genome shotgun (WGS) entry which is preliminary data.</text>
</comment>
<dbReference type="InterPro" id="IPR059106">
    <property type="entry name" value="WHD_MalT"/>
</dbReference>
<dbReference type="PANTHER" id="PTHR44688">
    <property type="entry name" value="DNA-BINDING TRANSCRIPTIONAL ACTIVATOR DEVR_DOSR"/>
    <property type="match status" value="1"/>
</dbReference>
<gene>
    <name evidence="5" type="ORF">BCF53_12727</name>
</gene>
<evidence type="ECO:0000313" key="6">
    <source>
        <dbReference type="Proteomes" id="UP000295793"/>
    </source>
</evidence>
<dbReference type="RefSeq" id="WP_132704019.1">
    <property type="nucleotide sequence ID" value="NZ_SLZR01000027.1"/>
</dbReference>
<evidence type="ECO:0000256" key="3">
    <source>
        <dbReference type="ARBA" id="ARBA00023163"/>
    </source>
</evidence>
<keyword evidence="2" id="KW-0238">DNA-binding</keyword>
<keyword evidence="3" id="KW-0804">Transcription</keyword>
<dbReference type="GO" id="GO:0006355">
    <property type="term" value="P:regulation of DNA-templated transcription"/>
    <property type="evidence" value="ECO:0007669"/>
    <property type="project" value="InterPro"/>
</dbReference>
<dbReference type="InterPro" id="IPR000792">
    <property type="entry name" value="Tscrpt_reg_LuxR_C"/>
</dbReference>
<dbReference type="SUPFAM" id="SSF48452">
    <property type="entry name" value="TPR-like"/>
    <property type="match status" value="1"/>
</dbReference>
<reference evidence="5 6" key="1">
    <citation type="submission" date="2019-03" db="EMBL/GenBank/DDBJ databases">
        <title>Genomic Encyclopedia of Archaeal and Bacterial Type Strains, Phase II (KMG-II): from individual species to whole genera.</title>
        <authorList>
            <person name="Goeker M."/>
        </authorList>
    </citation>
    <scope>NUCLEOTIDE SEQUENCE [LARGE SCALE GENOMIC DNA]</scope>
    <source>
        <strain evidence="5 6">DSM 15388</strain>
    </source>
</reference>
<evidence type="ECO:0000256" key="2">
    <source>
        <dbReference type="ARBA" id="ARBA00023125"/>
    </source>
</evidence>
<evidence type="ECO:0000313" key="5">
    <source>
        <dbReference type="EMBL" id="TCS36144.1"/>
    </source>
</evidence>
<protein>
    <submittedName>
        <fullName evidence="5">ATP/maltotriose-dependent transcriptional regulator MalT</fullName>
    </submittedName>
</protein>
<dbReference type="Gene3D" id="1.10.10.10">
    <property type="entry name" value="Winged helix-like DNA-binding domain superfamily/Winged helix DNA-binding domain"/>
    <property type="match status" value="1"/>
</dbReference>
<proteinExistence type="predicted"/>
<dbReference type="InterPro" id="IPR016032">
    <property type="entry name" value="Sig_transdc_resp-reg_C-effctor"/>
</dbReference>